<proteinExistence type="predicted"/>
<reference evidence="3 4" key="1">
    <citation type="submission" date="2017-07" db="EMBL/GenBank/DDBJ databases">
        <authorList>
            <person name="Talla V."/>
            <person name="Backstrom N."/>
        </authorList>
    </citation>
    <scope>NUCLEOTIDE SEQUENCE [LARGE SCALE GENOMIC DNA]</scope>
</reference>
<dbReference type="EMBL" id="FZQP02000003">
    <property type="protein sequence ID" value="VVC86523.1"/>
    <property type="molecule type" value="Genomic_DNA"/>
</dbReference>
<feature type="chain" id="PRO_5022986023" description="Transmembrane protein 131-like N-terminal domain-containing protein" evidence="1">
    <location>
        <begin position="22"/>
        <end position="149"/>
    </location>
</feature>
<feature type="signal peptide" evidence="1">
    <location>
        <begin position="1"/>
        <end position="21"/>
    </location>
</feature>
<dbReference type="Pfam" id="PF12371">
    <property type="entry name" value="TMEM131_like_N"/>
    <property type="match status" value="1"/>
</dbReference>
<name>A0A5E4PNG3_9NEOP</name>
<sequence>MYGKFLWCYVFSLTLLDISLNTKLTAQGKSHGTTIHDSIADNIGFQEWGAESISSESNDSTDSIEGVALWPPALQFGPSALAAPHTRLVTLTNLANSTLHLASVAGTTPDFHAQYRHKGTQHSAWFTSGGRRGWCRRICIYTPLWGFRR</sequence>
<evidence type="ECO:0000313" key="4">
    <source>
        <dbReference type="Proteomes" id="UP000324832"/>
    </source>
</evidence>
<gene>
    <name evidence="3" type="ORF">LSINAPIS_LOCUS328</name>
</gene>
<keyword evidence="1" id="KW-0732">Signal</keyword>
<dbReference type="AlphaFoldDB" id="A0A5E4PNG3"/>
<accession>A0A5E4PNG3</accession>
<evidence type="ECO:0000259" key="2">
    <source>
        <dbReference type="Pfam" id="PF12371"/>
    </source>
</evidence>
<organism evidence="3 4">
    <name type="scientific">Leptidea sinapis</name>
    <dbReference type="NCBI Taxonomy" id="189913"/>
    <lineage>
        <taxon>Eukaryota</taxon>
        <taxon>Metazoa</taxon>
        <taxon>Ecdysozoa</taxon>
        <taxon>Arthropoda</taxon>
        <taxon>Hexapoda</taxon>
        <taxon>Insecta</taxon>
        <taxon>Pterygota</taxon>
        <taxon>Neoptera</taxon>
        <taxon>Endopterygota</taxon>
        <taxon>Lepidoptera</taxon>
        <taxon>Glossata</taxon>
        <taxon>Ditrysia</taxon>
        <taxon>Papilionoidea</taxon>
        <taxon>Pieridae</taxon>
        <taxon>Dismorphiinae</taxon>
        <taxon>Leptidea</taxon>
    </lineage>
</organism>
<evidence type="ECO:0000313" key="3">
    <source>
        <dbReference type="EMBL" id="VVC86523.1"/>
    </source>
</evidence>
<evidence type="ECO:0000256" key="1">
    <source>
        <dbReference type="SAM" id="SignalP"/>
    </source>
</evidence>
<dbReference type="Proteomes" id="UP000324832">
    <property type="component" value="Unassembled WGS sequence"/>
</dbReference>
<dbReference type="InterPro" id="IPR022113">
    <property type="entry name" value="TMEM131L_N"/>
</dbReference>
<keyword evidence="4" id="KW-1185">Reference proteome</keyword>
<feature type="domain" description="Transmembrane protein 131-like N-terminal" evidence="2">
    <location>
        <begin position="68"/>
        <end position="116"/>
    </location>
</feature>
<protein>
    <recommendedName>
        <fullName evidence="2">Transmembrane protein 131-like N-terminal domain-containing protein</fullName>
    </recommendedName>
</protein>